<dbReference type="Pfam" id="PF13715">
    <property type="entry name" value="CarbopepD_reg_2"/>
    <property type="match status" value="1"/>
</dbReference>
<evidence type="ECO:0000256" key="2">
    <source>
        <dbReference type="ARBA" id="ARBA00022448"/>
    </source>
</evidence>
<dbReference type="Gene3D" id="2.40.170.20">
    <property type="entry name" value="TonB-dependent receptor, beta-barrel domain"/>
    <property type="match status" value="1"/>
</dbReference>
<dbReference type="PROSITE" id="PS52016">
    <property type="entry name" value="TONB_DEPENDENT_REC_3"/>
    <property type="match status" value="1"/>
</dbReference>
<keyword evidence="6 8" id="KW-0472">Membrane</keyword>
<comment type="subcellular location">
    <subcellularLocation>
        <location evidence="1 8">Cell outer membrane</location>
        <topology evidence="1 8">Multi-pass membrane protein</topology>
    </subcellularLocation>
</comment>
<keyword evidence="4 8" id="KW-0812">Transmembrane</keyword>
<reference evidence="12 13" key="1">
    <citation type="submission" date="2017-08" db="EMBL/GenBank/DDBJ databases">
        <title>The whole genome shortgun sequences of strain Leeuwenhoekiella nanhaiensis G18 from the South China Sea.</title>
        <authorList>
            <person name="Liu Q."/>
        </authorList>
    </citation>
    <scope>NUCLEOTIDE SEQUENCE [LARGE SCALE GENOMIC DNA]</scope>
    <source>
        <strain evidence="12 13">G18</strain>
    </source>
</reference>
<feature type="domain" description="TonB-dependent receptor-like beta-barrel" evidence="10">
    <location>
        <begin position="391"/>
        <end position="948"/>
    </location>
</feature>
<evidence type="ECO:0000256" key="9">
    <source>
        <dbReference type="RuleBase" id="RU003357"/>
    </source>
</evidence>
<keyword evidence="5 9" id="KW-0798">TonB box</keyword>
<dbReference type="NCBIfam" id="TIGR04057">
    <property type="entry name" value="SusC_RagA_signa"/>
    <property type="match status" value="1"/>
</dbReference>
<dbReference type="GO" id="GO:0009279">
    <property type="term" value="C:cell outer membrane"/>
    <property type="evidence" value="ECO:0007669"/>
    <property type="project" value="UniProtKB-SubCell"/>
</dbReference>
<dbReference type="InterPro" id="IPR023996">
    <property type="entry name" value="TonB-dep_OMP_SusC/RagA"/>
</dbReference>
<evidence type="ECO:0000259" key="11">
    <source>
        <dbReference type="Pfam" id="PF07715"/>
    </source>
</evidence>
<dbReference type="Pfam" id="PF00593">
    <property type="entry name" value="TonB_dep_Rec_b-barrel"/>
    <property type="match status" value="1"/>
</dbReference>
<evidence type="ECO:0000313" key="13">
    <source>
        <dbReference type="Proteomes" id="UP000229433"/>
    </source>
</evidence>
<dbReference type="AlphaFoldDB" id="A0A2G1VXJ9"/>
<gene>
    <name evidence="12" type="ORF">CJ305_01825</name>
</gene>
<dbReference type="InterPro" id="IPR037066">
    <property type="entry name" value="Plug_dom_sf"/>
</dbReference>
<keyword evidence="3 8" id="KW-1134">Transmembrane beta strand</keyword>
<dbReference type="Proteomes" id="UP000229433">
    <property type="component" value="Unassembled WGS sequence"/>
</dbReference>
<dbReference type="InterPro" id="IPR039426">
    <property type="entry name" value="TonB-dep_rcpt-like"/>
</dbReference>
<feature type="domain" description="TonB-dependent receptor plug" evidence="11">
    <location>
        <begin position="118"/>
        <end position="232"/>
    </location>
</feature>
<comment type="caution">
    <text evidence="12">The sequence shown here is derived from an EMBL/GenBank/DDBJ whole genome shotgun (WGS) entry which is preliminary data.</text>
</comment>
<keyword evidence="2 8" id="KW-0813">Transport</keyword>
<dbReference type="OrthoDB" id="9768177at2"/>
<organism evidence="12 13">
    <name type="scientific">Leeuwenhoekiella nanhaiensis</name>
    <dbReference type="NCBI Taxonomy" id="1655491"/>
    <lineage>
        <taxon>Bacteria</taxon>
        <taxon>Pseudomonadati</taxon>
        <taxon>Bacteroidota</taxon>
        <taxon>Flavobacteriia</taxon>
        <taxon>Flavobacteriales</taxon>
        <taxon>Flavobacteriaceae</taxon>
        <taxon>Leeuwenhoekiella</taxon>
    </lineage>
</organism>
<dbReference type="Pfam" id="PF07715">
    <property type="entry name" value="Plug"/>
    <property type="match status" value="1"/>
</dbReference>
<dbReference type="NCBIfam" id="TIGR04056">
    <property type="entry name" value="OMP_RagA_SusC"/>
    <property type="match status" value="1"/>
</dbReference>
<keyword evidence="13" id="KW-1185">Reference proteome</keyword>
<evidence type="ECO:0000256" key="5">
    <source>
        <dbReference type="ARBA" id="ARBA00023077"/>
    </source>
</evidence>
<dbReference type="SUPFAM" id="SSF56935">
    <property type="entry name" value="Porins"/>
    <property type="match status" value="1"/>
</dbReference>
<evidence type="ECO:0000256" key="3">
    <source>
        <dbReference type="ARBA" id="ARBA00022452"/>
    </source>
</evidence>
<dbReference type="Gene3D" id="2.60.40.1120">
    <property type="entry name" value="Carboxypeptidase-like, regulatory domain"/>
    <property type="match status" value="1"/>
</dbReference>
<evidence type="ECO:0000259" key="10">
    <source>
        <dbReference type="Pfam" id="PF00593"/>
    </source>
</evidence>
<dbReference type="InterPro" id="IPR023997">
    <property type="entry name" value="TonB-dep_OMP_SusC/RagA_CS"/>
</dbReference>
<evidence type="ECO:0000256" key="4">
    <source>
        <dbReference type="ARBA" id="ARBA00022692"/>
    </source>
</evidence>
<evidence type="ECO:0000256" key="7">
    <source>
        <dbReference type="ARBA" id="ARBA00023237"/>
    </source>
</evidence>
<comment type="similarity">
    <text evidence="8 9">Belongs to the TonB-dependent receptor family.</text>
</comment>
<dbReference type="InterPro" id="IPR012910">
    <property type="entry name" value="Plug_dom"/>
</dbReference>
<proteinExistence type="inferred from homology"/>
<evidence type="ECO:0000256" key="6">
    <source>
        <dbReference type="ARBA" id="ARBA00023136"/>
    </source>
</evidence>
<dbReference type="InterPro" id="IPR000531">
    <property type="entry name" value="Beta-barrel_TonB"/>
</dbReference>
<evidence type="ECO:0000256" key="1">
    <source>
        <dbReference type="ARBA" id="ARBA00004571"/>
    </source>
</evidence>
<keyword evidence="7 8" id="KW-0998">Cell outer membrane</keyword>
<accession>A0A2G1VXJ9</accession>
<name>A0A2G1VXJ9_9FLAO</name>
<dbReference type="SUPFAM" id="SSF49464">
    <property type="entry name" value="Carboxypeptidase regulatory domain-like"/>
    <property type="match status" value="1"/>
</dbReference>
<dbReference type="Gene3D" id="2.170.130.10">
    <property type="entry name" value="TonB-dependent receptor, plug domain"/>
    <property type="match status" value="1"/>
</dbReference>
<sequence>MLNKFFKPNFYWTLLLFISPLGIFGQSVTVSGTITDAGSGTLLPGVNIVVKNTSNGVTSDFDGKYQIDVEQGDILVFSYVGFTTQEVPVTGTTLDVALKTDAAELDQVVVIGYGTTTIKDATGSLTSVTSEDFNKGNIVTPENLLSGRVAGLTINTGGEPGAGSTIRIRGGASLGASNDPLIVINGLPVDDNAVGGSRSVLSTINPNDIESFTVLKDASATAIYGSRASNGVIIITTKKGSRNLRVNLDTQMGTNTLPNKINVFSGNELREIVASERPGLLNRLGNANTDWQDEIYRNGMTSSQNLSVSGAIADVPVRVSIGRTYQEGLRLTSKFERNNFSANLNPSFFEDHLKINVNANASFEKNRFAGGEEGNAITFDPTQPVYDPNSPFGGFFQYTNIVDDGVLNADDLLSNSPFNPVANLLQNESISNVRRIYGNAKFDYKLHFFPDITATVNLGFDEQTADGYVKVSPFNPLSQADGRIIGSFSQYDNYQKNTLFDGYLAYNKDLGDFGIEATAGYSYQKFTSEQYNTGELLDDGPDTEPTLNVDTDLVLIGFFGRSNFSFKDRYILTLSYRRDGTSRFSPDNRWGNFPAAAFAWQINEDFFPESQAFSTLKLRLGYGITGQQNIGRGNRDLFLARYVRGLPASQYEFGGEVLTVGIPQFRNENIKWEETTTYNVGFDYGFMNDRFTGSIEGFYKESSDLLANAAISDGSNFSNAGFQNVGNFTTQGLEFAINADIIQPLNPNDFRWSLNYNATYIEREIKELALNQDQEVGGIAGGTGNTAQINRVGYAPFTYYVYKQIYNADGLPIEGGYADLNGDNIINGNDRYLYKNGNADVTMGLLSNMSYKNFDFSFNLRASLGNYVYNNVNSARAQFNLLENNAVASNLPRAVLQTGFNVTEDVILSDFYIENASFLKMDNITLGYTINSLFDGSASLRLSAGVQNVFIITDYSGLDPEVFNNGIDNTIYPRPRTFLVGANFSL</sequence>
<dbReference type="InterPro" id="IPR008969">
    <property type="entry name" value="CarboxyPept-like_regulatory"/>
</dbReference>
<protein>
    <submittedName>
        <fullName evidence="12">SusC/RagA family TonB-linked outer membrane protein</fullName>
    </submittedName>
</protein>
<evidence type="ECO:0000313" key="12">
    <source>
        <dbReference type="EMBL" id="PHQ31340.1"/>
    </source>
</evidence>
<evidence type="ECO:0000256" key="8">
    <source>
        <dbReference type="PROSITE-ProRule" id="PRU01360"/>
    </source>
</evidence>
<dbReference type="InterPro" id="IPR036942">
    <property type="entry name" value="Beta-barrel_TonB_sf"/>
</dbReference>
<dbReference type="EMBL" id="NQXA01000001">
    <property type="protein sequence ID" value="PHQ31340.1"/>
    <property type="molecule type" value="Genomic_DNA"/>
</dbReference>